<organism evidence="1 2">
    <name type="scientific">Pseudomonas anguilliseptica</name>
    <dbReference type="NCBI Taxonomy" id="53406"/>
    <lineage>
        <taxon>Bacteria</taxon>
        <taxon>Pseudomonadati</taxon>
        <taxon>Pseudomonadota</taxon>
        <taxon>Gammaproteobacteria</taxon>
        <taxon>Pseudomonadales</taxon>
        <taxon>Pseudomonadaceae</taxon>
        <taxon>Pseudomonas</taxon>
    </lineage>
</organism>
<dbReference type="Proteomes" id="UP000242849">
    <property type="component" value="Unassembled WGS sequence"/>
</dbReference>
<dbReference type="EMBL" id="FNSC01000001">
    <property type="protein sequence ID" value="SED01758.1"/>
    <property type="molecule type" value="Genomic_DNA"/>
</dbReference>
<name>A0A1H4XA13_PSEAG</name>
<dbReference type="Pfam" id="PF09932">
    <property type="entry name" value="DUF2164"/>
    <property type="match status" value="1"/>
</dbReference>
<gene>
    <name evidence="1" type="ORF">SAMN05421553_1870</name>
</gene>
<evidence type="ECO:0000313" key="1">
    <source>
        <dbReference type="EMBL" id="SED01758.1"/>
    </source>
</evidence>
<proteinExistence type="predicted"/>
<protein>
    <submittedName>
        <fullName evidence="1">Uncharacterized conserved protein, DUF2164 family</fullName>
    </submittedName>
</protein>
<dbReference type="InterPro" id="IPR018680">
    <property type="entry name" value="DUF2164"/>
</dbReference>
<accession>A0A1H4XA13</accession>
<evidence type="ECO:0000313" key="2">
    <source>
        <dbReference type="Proteomes" id="UP000242849"/>
    </source>
</evidence>
<sequence>MSRVRKDAPLLFQFSVEQRAGIARELKHFMAERFELEMGGFEAEELFDFFALKCGPLFYNQAVLDVQTVLKDRFESIESDLWALEKS</sequence>
<dbReference type="OrthoDB" id="6629495at2"/>
<dbReference type="RefSeq" id="WP_090379506.1">
    <property type="nucleotide sequence ID" value="NZ_CP156749.1"/>
</dbReference>
<dbReference type="AlphaFoldDB" id="A0A1H4XA13"/>
<dbReference type="STRING" id="53406.SAMN05421553_1870"/>
<reference evidence="2" key="1">
    <citation type="submission" date="2016-10" db="EMBL/GenBank/DDBJ databases">
        <authorList>
            <person name="Varghese N."/>
            <person name="Submissions S."/>
        </authorList>
    </citation>
    <scope>NUCLEOTIDE SEQUENCE [LARGE SCALE GENOMIC DNA]</scope>
    <source>
        <strain evidence="2">DSM 12111</strain>
    </source>
</reference>
<keyword evidence="2" id="KW-1185">Reference proteome</keyword>